<name>A0ABW2L728_9BACT</name>
<dbReference type="PRINTS" id="PR00457">
    <property type="entry name" value="ANPEROXIDASE"/>
</dbReference>
<evidence type="ECO:0000256" key="1">
    <source>
        <dbReference type="ARBA" id="ARBA00004613"/>
    </source>
</evidence>
<dbReference type="GO" id="GO:0004601">
    <property type="term" value="F:peroxidase activity"/>
    <property type="evidence" value="ECO:0007669"/>
    <property type="project" value="UniProtKB-KW"/>
</dbReference>
<keyword evidence="2" id="KW-0964">Secreted</keyword>
<reference evidence="7" key="1">
    <citation type="journal article" date="2019" name="Int. J. Syst. Evol. Microbiol.">
        <title>The Global Catalogue of Microorganisms (GCM) 10K type strain sequencing project: providing services to taxonomists for standard genome sequencing and annotation.</title>
        <authorList>
            <consortium name="The Broad Institute Genomics Platform"/>
            <consortium name="The Broad Institute Genome Sequencing Center for Infectious Disease"/>
            <person name="Wu L."/>
            <person name="Ma J."/>
        </authorList>
    </citation>
    <scope>NUCLEOTIDE SEQUENCE [LARGE SCALE GENOMIC DNA]</scope>
    <source>
        <strain evidence="7">CGMCC 4.1467</strain>
    </source>
</reference>
<dbReference type="InterPro" id="IPR019791">
    <property type="entry name" value="Haem_peroxidase_animal"/>
</dbReference>
<evidence type="ECO:0000313" key="6">
    <source>
        <dbReference type="EMBL" id="MFC7338206.1"/>
    </source>
</evidence>
<dbReference type="InterPro" id="IPR010255">
    <property type="entry name" value="Haem_peroxidase_sf"/>
</dbReference>
<dbReference type="PANTHER" id="PTHR11475">
    <property type="entry name" value="OXIDASE/PEROXIDASE"/>
    <property type="match status" value="1"/>
</dbReference>
<feature type="region of interest" description="Disordered" evidence="4">
    <location>
        <begin position="220"/>
        <end position="240"/>
    </location>
</feature>
<evidence type="ECO:0000313" key="7">
    <source>
        <dbReference type="Proteomes" id="UP001596472"/>
    </source>
</evidence>
<keyword evidence="6" id="KW-0575">Peroxidase</keyword>
<dbReference type="Gene3D" id="1.10.640.10">
    <property type="entry name" value="Haem peroxidase domain superfamily, animal type"/>
    <property type="match status" value="1"/>
</dbReference>
<feature type="region of interest" description="Disordered" evidence="4">
    <location>
        <begin position="30"/>
        <end position="55"/>
    </location>
</feature>
<organism evidence="6 7">
    <name type="scientific">Haloferula chungangensis</name>
    <dbReference type="NCBI Taxonomy" id="1048331"/>
    <lineage>
        <taxon>Bacteria</taxon>
        <taxon>Pseudomonadati</taxon>
        <taxon>Verrucomicrobiota</taxon>
        <taxon>Verrucomicrobiia</taxon>
        <taxon>Verrucomicrobiales</taxon>
        <taxon>Verrucomicrobiaceae</taxon>
        <taxon>Haloferula</taxon>
    </lineage>
</organism>
<feature type="region of interest" description="Disordered" evidence="4">
    <location>
        <begin position="559"/>
        <end position="579"/>
    </location>
</feature>
<dbReference type="PANTHER" id="PTHR11475:SF4">
    <property type="entry name" value="CHORION PEROXIDASE"/>
    <property type="match status" value="1"/>
</dbReference>
<dbReference type="Proteomes" id="UP001596472">
    <property type="component" value="Unassembled WGS sequence"/>
</dbReference>
<dbReference type="SUPFAM" id="SSF48113">
    <property type="entry name" value="Heme-dependent peroxidases"/>
    <property type="match status" value="1"/>
</dbReference>
<keyword evidence="5" id="KW-0732">Signal</keyword>
<dbReference type="InterPro" id="IPR037120">
    <property type="entry name" value="Haem_peroxidase_sf_animal"/>
</dbReference>
<feature type="signal peptide" evidence="5">
    <location>
        <begin position="1"/>
        <end position="23"/>
    </location>
</feature>
<feature type="compositionally biased region" description="Basic and acidic residues" evidence="4">
    <location>
        <begin position="220"/>
        <end position="231"/>
    </location>
</feature>
<dbReference type="CDD" id="cd09822">
    <property type="entry name" value="peroxinectin_like_bacterial"/>
    <property type="match status" value="1"/>
</dbReference>
<dbReference type="EMBL" id="JBHTBS010000007">
    <property type="protein sequence ID" value="MFC7338206.1"/>
    <property type="molecule type" value="Genomic_DNA"/>
</dbReference>
<comment type="subcellular location">
    <subcellularLocation>
        <location evidence="1">Secreted</location>
    </subcellularLocation>
</comment>
<keyword evidence="3" id="KW-0325">Glycoprotein</keyword>
<feature type="compositionally biased region" description="Basic and acidic residues" evidence="4">
    <location>
        <begin position="37"/>
        <end position="49"/>
    </location>
</feature>
<evidence type="ECO:0000256" key="4">
    <source>
        <dbReference type="SAM" id="MobiDB-lite"/>
    </source>
</evidence>
<evidence type="ECO:0000256" key="5">
    <source>
        <dbReference type="SAM" id="SignalP"/>
    </source>
</evidence>
<keyword evidence="6" id="KW-0560">Oxidoreductase</keyword>
<dbReference type="RefSeq" id="WP_379713257.1">
    <property type="nucleotide sequence ID" value="NZ_JBHTBS010000007.1"/>
</dbReference>
<evidence type="ECO:0000256" key="3">
    <source>
        <dbReference type="ARBA" id="ARBA00023180"/>
    </source>
</evidence>
<feature type="chain" id="PRO_5047108133" evidence="5">
    <location>
        <begin position="24"/>
        <end position="579"/>
    </location>
</feature>
<dbReference type="PROSITE" id="PS50292">
    <property type="entry name" value="PEROXIDASE_3"/>
    <property type="match status" value="1"/>
</dbReference>
<evidence type="ECO:0000256" key="2">
    <source>
        <dbReference type="ARBA" id="ARBA00022525"/>
    </source>
</evidence>
<comment type="caution">
    <text evidence="6">The sequence shown here is derived from an EMBL/GenBank/DDBJ whole genome shotgun (WGS) entry which is preliminary data.</text>
</comment>
<keyword evidence="7" id="KW-1185">Reference proteome</keyword>
<accession>A0ABW2L728</accession>
<protein>
    <submittedName>
        <fullName evidence="6">Peroxidase family protein</fullName>
    </submittedName>
</protein>
<sequence>MTKKIPISTSLLIASTLSSALWARDADRFAPGIPVPRHREEHRAERPLEESETVEFPEEFRSIDGHGNNLEEPALGAARQPMLRIFDADYADASGSPAGPERPSARAVSNAVVAGEQDLPNRRGATDYLWQWGQFLDHDIVETPTIEPEEPFDIRVPMGDIWFDPNGTGTQIIPMNRSYYEDHSGVREQVNENTSFIDASNVYGSDSVRAYALRKLDGSGELKTSSSEHGDLLPYNEGGEENAPDSSGIWFLAGDVRANEQVGLTAMHTLFVREHNHWAAEFKKANPAAGDDETYEFARMIVGAEMQHITYKEFLPLLLGARAIPPYQGYDGELDPTVANEFATAAYRLGHSLLSPEILRLNGDGETIEDGNLSLSNAFFDPALTEDYGIDAVLRGLAGQRCQELDITLVDDLRNFLFGPPGSGGFDLASLNIQRGRDHGVPSYNSVRAELGMPKARNFRDVTPDRDLQGKLASVYDSVDDIDLWVGGLCEPHVRGAMLGPVLHKIISKQFIALRDGDRFWYESALDPSLLEIIEQQTLSKIIRRNTEIGAELPDHVFLTDEMPAPPSSAPDGKPSRHR</sequence>
<gene>
    <name evidence="6" type="ORF">ACFQY0_13510</name>
</gene>
<proteinExistence type="predicted"/>
<dbReference type="Pfam" id="PF03098">
    <property type="entry name" value="An_peroxidase"/>
    <property type="match status" value="1"/>
</dbReference>